<proteinExistence type="predicted"/>
<gene>
    <name evidence="1" type="ORF">HZH68_004896</name>
</gene>
<comment type="caution">
    <text evidence="1">The sequence shown here is derived from an EMBL/GenBank/DDBJ whole genome shotgun (WGS) entry which is preliminary data.</text>
</comment>
<organism evidence="1 2">
    <name type="scientific">Vespula germanica</name>
    <name type="common">German yellow jacket</name>
    <name type="synonym">Paravespula germanica</name>
    <dbReference type="NCBI Taxonomy" id="30212"/>
    <lineage>
        <taxon>Eukaryota</taxon>
        <taxon>Metazoa</taxon>
        <taxon>Ecdysozoa</taxon>
        <taxon>Arthropoda</taxon>
        <taxon>Hexapoda</taxon>
        <taxon>Insecta</taxon>
        <taxon>Pterygota</taxon>
        <taxon>Neoptera</taxon>
        <taxon>Endopterygota</taxon>
        <taxon>Hymenoptera</taxon>
        <taxon>Apocrita</taxon>
        <taxon>Aculeata</taxon>
        <taxon>Vespoidea</taxon>
        <taxon>Vespidae</taxon>
        <taxon>Vespinae</taxon>
        <taxon>Vespula</taxon>
    </lineage>
</organism>
<sequence>MIRYNSGQLDFIGSSIVPCLRLGPIVRMIVDDVEEDECGKEKCRVRTCEKEGERRRVRFLGDQARQGQANLTARSRRRCKMDQVHSKWGPGLKANEANLSVTEPSRTLKRRGRSLLLFFLSAPLG</sequence>
<evidence type="ECO:0000313" key="1">
    <source>
        <dbReference type="EMBL" id="KAF7410515.1"/>
    </source>
</evidence>
<accession>A0A834KQ16</accession>
<name>A0A834KQ16_VESGE</name>
<keyword evidence="2" id="KW-1185">Reference proteome</keyword>
<dbReference type="AlphaFoldDB" id="A0A834KQ16"/>
<reference evidence="1" key="1">
    <citation type="journal article" date="2020" name="G3 (Bethesda)">
        <title>High-Quality Assemblies for Three Invasive Social Wasps from the &lt;i&gt;Vespula&lt;/i&gt; Genus.</title>
        <authorList>
            <person name="Harrop T.W.R."/>
            <person name="Guhlin J."/>
            <person name="McLaughlin G.M."/>
            <person name="Permina E."/>
            <person name="Stockwell P."/>
            <person name="Gilligan J."/>
            <person name="Le Lec M.F."/>
            <person name="Gruber M.A.M."/>
            <person name="Quinn O."/>
            <person name="Lovegrove M."/>
            <person name="Duncan E.J."/>
            <person name="Remnant E.J."/>
            <person name="Van Eeckhoven J."/>
            <person name="Graham B."/>
            <person name="Knapp R.A."/>
            <person name="Langford K.W."/>
            <person name="Kronenberg Z."/>
            <person name="Press M.O."/>
            <person name="Eacker S.M."/>
            <person name="Wilson-Rankin E.E."/>
            <person name="Purcell J."/>
            <person name="Lester P.J."/>
            <person name="Dearden P.K."/>
        </authorList>
    </citation>
    <scope>NUCLEOTIDE SEQUENCE</scope>
    <source>
        <strain evidence="1">Linc-1</strain>
    </source>
</reference>
<dbReference type="Proteomes" id="UP000617340">
    <property type="component" value="Unassembled WGS sequence"/>
</dbReference>
<protein>
    <submittedName>
        <fullName evidence="1">Uncharacterized protein</fullName>
    </submittedName>
</protein>
<evidence type="ECO:0000313" key="2">
    <source>
        <dbReference type="Proteomes" id="UP000617340"/>
    </source>
</evidence>
<dbReference type="EMBL" id="JACSDZ010000003">
    <property type="protein sequence ID" value="KAF7410515.1"/>
    <property type="molecule type" value="Genomic_DNA"/>
</dbReference>